<evidence type="ECO:0000313" key="2">
    <source>
        <dbReference type="Proteomes" id="UP000042997"/>
    </source>
</evidence>
<name>A0A098BN43_9NOCA</name>
<dbReference type="eggNOG" id="ENOG5031VSF">
    <property type="taxonomic scope" value="Bacteria"/>
</dbReference>
<reference evidence="1 2" key="1">
    <citation type="journal article" date="2014" name="Genome Announc.">
        <title>Draft Genome Sequence of Propane- and Butane-Oxidizing Actinobacterium Rhodococcus ruber IEGM 231.</title>
        <authorList>
            <person name="Ivshina I.B."/>
            <person name="Kuyukina M.S."/>
            <person name="Krivoruchko A.V."/>
            <person name="Barbe V."/>
            <person name="Fischer C."/>
        </authorList>
    </citation>
    <scope>NUCLEOTIDE SEQUENCE [LARGE SCALE GENOMIC DNA]</scope>
</reference>
<dbReference type="OrthoDB" id="3568381at2"/>
<protein>
    <submittedName>
        <fullName evidence="1">Uncharacterized protein</fullName>
    </submittedName>
</protein>
<dbReference type="AlphaFoldDB" id="A0A098BN43"/>
<dbReference type="RefSeq" id="WP_010591922.1">
    <property type="nucleotide sequence ID" value="NZ_CP023714.1"/>
</dbReference>
<accession>A0A098BN43</accession>
<dbReference type="GeneID" id="66836953"/>
<sequence length="182" mass="19386">MAFAGNVDELALLQTVRLKQTVTAEVIAAHLGVSVASGRAAFDALVAQGKAKESGDGISLTDAGAAELTDQLDAERVSIDEDSLAELFEQFGPLDDELTALLADPESANFLDELIELDRKAQNLFDDVSAFVPRLSRYQDLFAEALGKIKSGALAWATAPNIDSYATVWREMRAELAGAAGR</sequence>
<organism evidence="1 2">
    <name type="scientific">Rhodococcus ruber</name>
    <dbReference type="NCBI Taxonomy" id="1830"/>
    <lineage>
        <taxon>Bacteria</taxon>
        <taxon>Bacillati</taxon>
        <taxon>Actinomycetota</taxon>
        <taxon>Actinomycetes</taxon>
        <taxon>Mycobacteriales</taxon>
        <taxon>Nocardiaceae</taxon>
        <taxon>Rhodococcus</taxon>
    </lineage>
</organism>
<dbReference type="EMBL" id="CCSD01000056">
    <property type="protein sequence ID" value="CDZ89136.1"/>
    <property type="molecule type" value="Genomic_DNA"/>
</dbReference>
<evidence type="ECO:0000313" key="1">
    <source>
        <dbReference type="EMBL" id="CDZ89136.1"/>
    </source>
</evidence>
<dbReference type="KEGG" id="rrz:CS378_07925"/>
<proteinExistence type="predicted"/>
<gene>
    <name evidence="1" type="ORF">RHRU231_450303</name>
</gene>
<dbReference type="Proteomes" id="UP000042997">
    <property type="component" value="Unassembled WGS sequence"/>
</dbReference>